<organism evidence="1 2">
    <name type="scientific">Eikenella exigua</name>
    <dbReference type="NCBI Taxonomy" id="2528037"/>
    <lineage>
        <taxon>Bacteria</taxon>
        <taxon>Pseudomonadati</taxon>
        <taxon>Pseudomonadota</taxon>
        <taxon>Betaproteobacteria</taxon>
        <taxon>Neisseriales</taxon>
        <taxon>Neisseriaceae</taxon>
        <taxon>Eikenella</taxon>
    </lineage>
</organism>
<dbReference type="EMBL" id="CP038018">
    <property type="protein sequence ID" value="QED91921.1"/>
    <property type="molecule type" value="Genomic_DNA"/>
</dbReference>
<accession>A0AAX1F743</accession>
<proteinExistence type="predicted"/>
<dbReference type="RefSeq" id="WP_067439236.1">
    <property type="nucleotide sequence ID" value="NZ_CP038018.1"/>
</dbReference>
<reference evidence="2" key="1">
    <citation type="journal article" date="2019" name="J. Anim. Genet.">
        <title>Description and whole genome sequencing of Eikenella exigua sp. nov., isolated from brain abscess and blood.</title>
        <authorList>
            <person name="Stormo K.A."/>
            <person name="Nygaard R.M."/>
            <person name="Bruvold T.S."/>
            <person name="Dimmen G."/>
            <person name="Lindemann P.C."/>
            <person name="Jordal S."/>
            <person name="Kommedal O."/>
        </authorList>
    </citation>
    <scope>NUCLEOTIDE SEQUENCE [LARGE SCALE GENOMIC DNA]</scope>
    <source>
        <strain evidence="2">PXX</strain>
    </source>
</reference>
<gene>
    <name evidence="1" type="ORF">EZJ17_04275</name>
</gene>
<sequence>MVSGCALHGLFVTFGDNSVQSVVGDMQMVFVAFGFTRGGGVGELLEVEHAAELVEAADGGTALTVLPFG</sequence>
<evidence type="ECO:0000313" key="1">
    <source>
        <dbReference type="EMBL" id="QED91921.1"/>
    </source>
</evidence>
<keyword evidence="2" id="KW-1185">Reference proteome</keyword>
<dbReference type="KEGG" id="eex:EZJ17_04275"/>
<protein>
    <submittedName>
        <fullName evidence="1">Uncharacterized protein</fullName>
    </submittedName>
</protein>
<dbReference type="Proteomes" id="UP000326695">
    <property type="component" value="Chromosome"/>
</dbReference>
<name>A0AAX1F743_9NEIS</name>
<dbReference type="AlphaFoldDB" id="A0AAX1F743"/>
<evidence type="ECO:0000313" key="2">
    <source>
        <dbReference type="Proteomes" id="UP000326695"/>
    </source>
</evidence>